<evidence type="ECO:0000256" key="1">
    <source>
        <dbReference type="ARBA" id="ARBA00004141"/>
    </source>
</evidence>
<evidence type="ECO:0000256" key="3">
    <source>
        <dbReference type="ARBA" id="ARBA00022448"/>
    </source>
</evidence>
<dbReference type="InterPro" id="IPR000515">
    <property type="entry name" value="MetI-like"/>
</dbReference>
<evidence type="ECO:0000256" key="7">
    <source>
        <dbReference type="ARBA" id="ARBA00023136"/>
    </source>
</evidence>
<evidence type="ECO:0000256" key="5">
    <source>
        <dbReference type="ARBA" id="ARBA00022989"/>
    </source>
</evidence>
<dbReference type="GO" id="GO:0005886">
    <property type="term" value="C:plasma membrane"/>
    <property type="evidence" value="ECO:0007669"/>
    <property type="project" value="TreeGrafter"/>
</dbReference>
<dbReference type="CDD" id="cd06261">
    <property type="entry name" value="TM_PBP2"/>
    <property type="match status" value="1"/>
</dbReference>
<comment type="caution">
    <text evidence="11">The sequence shown here is derived from an EMBL/GenBank/DDBJ whole genome shotgun (WGS) entry which is preliminary data.</text>
</comment>
<dbReference type="AlphaFoldDB" id="A0A4R3K3V8"/>
<feature type="transmembrane region" description="Helical" evidence="9">
    <location>
        <begin position="21"/>
        <end position="45"/>
    </location>
</feature>
<comment type="subunit">
    <text evidence="2">The complex is composed of two ATP-binding proteins (CysA), two transmembrane proteins (CysT and CysW) and a solute-binding protein (CysP).</text>
</comment>
<evidence type="ECO:0000256" key="9">
    <source>
        <dbReference type="SAM" id="Phobius"/>
    </source>
</evidence>
<organism evidence="11 12">
    <name type="scientific">Muricomes intestini</name>
    <dbReference type="NCBI Taxonomy" id="1796634"/>
    <lineage>
        <taxon>Bacteria</taxon>
        <taxon>Bacillati</taxon>
        <taxon>Bacillota</taxon>
        <taxon>Clostridia</taxon>
        <taxon>Lachnospirales</taxon>
        <taxon>Lachnospiraceae</taxon>
        <taxon>Muricomes</taxon>
    </lineage>
</organism>
<dbReference type="SUPFAM" id="SSF161098">
    <property type="entry name" value="MetI-like"/>
    <property type="match status" value="1"/>
</dbReference>
<keyword evidence="3" id="KW-0813">Transport</keyword>
<reference evidence="11 12" key="1">
    <citation type="submission" date="2019-03" db="EMBL/GenBank/DDBJ databases">
        <title>Genomic Encyclopedia of Type Strains, Phase IV (KMG-IV): sequencing the most valuable type-strain genomes for metagenomic binning, comparative biology and taxonomic classification.</title>
        <authorList>
            <person name="Goeker M."/>
        </authorList>
    </citation>
    <scope>NUCLEOTIDE SEQUENCE [LARGE SCALE GENOMIC DNA]</scope>
    <source>
        <strain evidence="11 12">DSM 29489</strain>
    </source>
</reference>
<feature type="domain" description="4Fe-4S ferredoxin-type" evidence="10">
    <location>
        <begin position="141"/>
        <end position="170"/>
    </location>
</feature>
<keyword evidence="6" id="KW-0764">Sulfate transport</keyword>
<dbReference type="PANTHER" id="PTHR30406">
    <property type="entry name" value="SULFATE TRANSPORT SYSTEM PERMEASE PROTEIN"/>
    <property type="match status" value="1"/>
</dbReference>
<proteinExistence type="predicted"/>
<evidence type="ECO:0000256" key="6">
    <source>
        <dbReference type="ARBA" id="ARBA00023032"/>
    </source>
</evidence>
<accession>A0A4R3K3V8</accession>
<dbReference type="InterPro" id="IPR035906">
    <property type="entry name" value="MetI-like_sf"/>
</dbReference>
<dbReference type="Gene3D" id="3.40.50.300">
    <property type="entry name" value="P-loop containing nucleotide triphosphate hydrolases"/>
    <property type="match status" value="1"/>
</dbReference>
<comment type="subcellular location">
    <subcellularLocation>
        <location evidence="1">Membrane</location>
        <topology evidence="1">Multi-pass membrane protein</topology>
    </subcellularLocation>
</comment>
<name>A0A4R3K3V8_9FIRM</name>
<gene>
    <name evidence="11" type="ORF">EDD59_11863</name>
</gene>
<evidence type="ECO:0000256" key="8">
    <source>
        <dbReference type="ARBA" id="ARBA00025323"/>
    </source>
</evidence>
<keyword evidence="5 9" id="KW-1133">Transmembrane helix</keyword>
<evidence type="ECO:0000313" key="12">
    <source>
        <dbReference type="Proteomes" id="UP000295726"/>
    </source>
</evidence>
<evidence type="ECO:0000259" key="10">
    <source>
        <dbReference type="PROSITE" id="PS51379"/>
    </source>
</evidence>
<evidence type="ECO:0000256" key="2">
    <source>
        <dbReference type="ARBA" id="ARBA00011779"/>
    </source>
</evidence>
<sequence length="273" mass="30661">MFRLKRPFKKQNNSVIPGLGLSMGITITMLSFIVLIPLFSVFLILTDYSFSEFWKVVTDKQTVAAYRVSLSCSAIAAVINAVFGTLLAWVLTRYRFPLRRVLDGLIELPFALHTAVAGIALTTLYSEDGWIGRLCSKEKSMSIEIKKNQCIGCGRCCKVCPGSLIWLKIGKVEILHRLMAEREQGITIDVAYRYFKTDALSRELGLKHAVIIPVSATEGDNVTVHSDKMKWYHGETLLNHLETVNISNGAPEPGFYMPVQRVCRPNHSFRGFQ</sequence>
<dbReference type="Proteomes" id="UP000295726">
    <property type="component" value="Unassembled WGS sequence"/>
</dbReference>
<evidence type="ECO:0000313" key="11">
    <source>
        <dbReference type="EMBL" id="TCS77331.1"/>
    </source>
</evidence>
<keyword evidence="7 9" id="KW-0472">Membrane</keyword>
<dbReference type="InterPro" id="IPR017896">
    <property type="entry name" value="4Fe4S_Fe-S-bd"/>
</dbReference>
<dbReference type="PANTHER" id="PTHR30406:SF10">
    <property type="entry name" value="SULFATE TRANSPORT SYSTEM PERMEASE PROTEIN CYST"/>
    <property type="match status" value="1"/>
</dbReference>
<dbReference type="PROSITE" id="PS51379">
    <property type="entry name" value="4FE4S_FER_2"/>
    <property type="match status" value="1"/>
</dbReference>
<dbReference type="Gene3D" id="1.10.3720.10">
    <property type="entry name" value="MetI-like"/>
    <property type="match status" value="1"/>
</dbReference>
<dbReference type="InterPro" id="IPR005667">
    <property type="entry name" value="Sulph_transpt2"/>
</dbReference>
<feature type="transmembrane region" description="Helical" evidence="9">
    <location>
        <begin position="65"/>
        <end position="91"/>
    </location>
</feature>
<keyword evidence="4 9" id="KW-0812">Transmembrane</keyword>
<evidence type="ECO:0000256" key="4">
    <source>
        <dbReference type="ARBA" id="ARBA00022692"/>
    </source>
</evidence>
<keyword evidence="12" id="KW-1185">Reference proteome</keyword>
<dbReference type="SUPFAM" id="SSF54862">
    <property type="entry name" value="4Fe-4S ferredoxins"/>
    <property type="match status" value="1"/>
</dbReference>
<protein>
    <recommendedName>
        <fullName evidence="10">4Fe-4S ferredoxin-type domain-containing protein</fullName>
    </recommendedName>
</protein>
<comment type="function">
    <text evidence="8">Part of the ABC transporter complex CysAWTP (TC 3.A.1.6.1) involved in sulfate/thiosulfate import. Probably responsible for the translocation of the substrate across the membrane.</text>
</comment>
<dbReference type="Gene3D" id="3.30.70.20">
    <property type="match status" value="1"/>
</dbReference>
<dbReference type="GO" id="GO:0015419">
    <property type="term" value="F:ABC-type sulfate transporter activity"/>
    <property type="evidence" value="ECO:0007669"/>
    <property type="project" value="InterPro"/>
</dbReference>
<dbReference type="InterPro" id="IPR027417">
    <property type="entry name" value="P-loop_NTPase"/>
</dbReference>
<dbReference type="EMBL" id="SLZZ01000018">
    <property type="protein sequence ID" value="TCS77331.1"/>
    <property type="molecule type" value="Genomic_DNA"/>
</dbReference>